<dbReference type="PANTHER" id="PTHR13338">
    <property type="entry name" value="UPF0240 PROTEIN"/>
    <property type="match status" value="1"/>
</dbReference>
<comment type="caution">
    <text evidence="2">The sequence shown here is derived from an EMBL/GenBank/DDBJ whole genome shotgun (WGS) entry which is preliminary data.</text>
</comment>
<proteinExistence type="predicted"/>
<dbReference type="Pfam" id="PF06784">
    <property type="entry name" value="UPF0240"/>
    <property type="match status" value="1"/>
</dbReference>
<dbReference type="Proteomes" id="UP000708208">
    <property type="component" value="Unassembled WGS sequence"/>
</dbReference>
<dbReference type="PANTHER" id="PTHR13338:SF4">
    <property type="entry name" value="NADH DEHYDROGENASE [UBIQUINONE] 1 ALPHA SUBCOMPLEX ASSEMBLY FACTOR 4"/>
    <property type="match status" value="1"/>
</dbReference>
<dbReference type="GO" id="GO:0032981">
    <property type="term" value="P:mitochondrial respiratory chain complex I assembly"/>
    <property type="evidence" value="ECO:0007669"/>
    <property type="project" value="InterPro"/>
</dbReference>
<dbReference type="InterPro" id="IPR009622">
    <property type="entry name" value="NDUFAF4"/>
</dbReference>
<reference evidence="2" key="1">
    <citation type="submission" date="2021-06" db="EMBL/GenBank/DDBJ databases">
        <authorList>
            <person name="Hodson N. C."/>
            <person name="Mongue J. A."/>
            <person name="Jaron S. K."/>
        </authorList>
    </citation>
    <scope>NUCLEOTIDE SEQUENCE</scope>
</reference>
<dbReference type="GO" id="GO:0005739">
    <property type="term" value="C:mitochondrion"/>
    <property type="evidence" value="ECO:0007669"/>
    <property type="project" value="TreeGrafter"/>
</dbReference>
<protein>
    <submittedName>
        <fullName evidence="2">Uncharacterized protein</fullName>
    </submittedName>
</protein>
<gene>
    <name evidence="2" type="ORF">AFUS01_LOCUS19746</name>
</gene>
<evidence type="ECO:0000313" key="2">
    <source>
        <dbReference type="EMBL" id="CAG7731139.1"/>
    </source>
</evidence>
<dbReference type="AlphaFoldDB" id="A0A8J2K813"/>
<evidence type="ECO:0000256" key="1">
    <source>
        <dbReference type="SAM" id="MobiDB-lite"/>
    </source>
</evidence>
<sequence length="207" mass="22878">MMWRNVTRVILTEIAKRAPPHTSMKMMMDDIKIGQNSEIVTKAKLPQERNQPEGWEFGLNEPAKVPVGKITFRKMLELLANHEVEPETFTAEKLAKDCTIVKMAEIPDTMGLTGSVDGPGRIFNSILSAEIASISPVGNEMLSELWGDGQLEYLEPLGDNRELSPPPQKAAAGGQEKSREKLCSNEAHPEEEVSLFSGELHVLNSVL</sequence>
<evidence type="ECO:0000313" key="3">
    <source>
        <dbReference type="Proteomes" id="UP000708208"/>
    </source>
</evidence>
<dbReference type="EMBL" id="CAJVCH010206655">
    <property type="protein sequence ID" value="CAG7731139.1"/>
    <property type="molecule type" value="Genomic_DNA"/>
</dbReference>
<feature type="compositionally biased region" description="Basic and acidic residues" evidence="1">
    <location>
        <begin position="176"/>
        <end position="190"/>
    </location>
</feature>
<keyword evidence="3" id="KW-1185">Reference proteome</keyword>
<feature type="region of interest" description="Disordered" evidence="1">
    <location>
        <begin position="156"/>
        <end position="190"/>
    </location>
</feature>
<name>A0A8J2K813_9HEXA</name>
<organism evidence="2 3">
    <name type="scientific">Allacma fusca</name>
    <dbReference type="NCBI Taxonomy" id="39272"/>
    <lineage>
        <taxon>Eukaryota</taxon>
        <taxon>Metazoa</taxon>
        <taxon>Ecdysozoa</taxon>
        <taxon>Arthropoda</taxon>
        <taxon>Hexapoda</taxon>
        <taxon>Collembola</taxon>
        <taxon>Symphypleona</taxon>
        <taxon>Sminthuridae</taxon>
        <taxon>Allacma</taxon>
    </lineage>
</organism>
<accession>A0A8J2K813</accession>
<dbReference type="OrthoDB" id="2434756at2759"/>